<proteinExistence type="predicted"/>
<name>A0ABZ1J5L7_9ACTN</name>
<organism evidence="1 2">
    <name type="scientific">Streptomyces nigra</name>
    <dbReference type="NCBI Taxonomy" id="1827580"/>
    <lineage>
        <taxon>Bacteria</taxon>
        <taxon>Bacillati</taxon>
        <taxon>Actinomycetota</taxon>
        <taxon>Actinomycetes</taxon>
        <taxon>Kitasatosporales</taxon>
        <taxon>Streptomycetaceae</taxon>
        <taxon>Streptomyces</taxon>
    </lineage>
</organism>
<gene>
    <name evidence="1" type="ORF">OHU27_30225</name>
</gene>
<evidence type="ECO:0000313" key="2">
    <source>
        <dbReference type="Proteomes" id="UP001622690"/>
    </source>
</evidence>
<keyword evidence="2" id="KW-1185">Reference proteome</keyword>
<reference evidence="1 2" key="1">
    <citation type="submission" date="2022-10" db="EMBL/GenBank/DDBJ databases">
        <title>The complete genomes of actinobacterial strains from the NBC collection.</title>
        <authorList>
            <person name="Joergensen T.S."/>
            <person name="Alvarez Arevalo M."/>
            <person name="Sterndorff E.B."/>
            <person name="Faurdal D."/>
            <person name="Vuksanovic O."/>
            <person name="Mourched A.-S."/>
            <person name="Charusanti P."/>
            <person name="Shaw S."/>
            <person name="Blin K."/>
            <person name="Weber T."/>
        </authorList>
    </citation>
    <scope>NUCLEOTIDE SEQUENCE [LARGE SCALE GENOMIC DNA]</scope>
    <source>
        <strain evidence="1 2">NBC_00206</strain>
    </source>
</reference>
<dbReference type="RefSeq" id="WP_406260351.1">
    <property type="nucleotide sequence ID" value="NZ_CP108125.1"/>
</dbReference>
<dbReference type="EMBL" id="CP108125">
    <property type="protein sequence ID" value="WTO86473.1"/>
    <property type="molecule type" value="Genomic_DNA"/>
</dbReference>
<accession>A0ABZ1J5L7</accession>
<dbReference type="Proteomes" id="UP001622690">
    <property type="component" value="Chromosome"/>
</dbReference>
<sequence>MERTVRIDLSDDEADPERVAELTGYLREELLQLDVDRVTAVPDGPAPPGARAVDAAQLGALLVTLGTSVTALNQVVTVLRDWFGRVRRGPRAQSRPALRLVMDDDVLEISEASDEQVAQALEAFVRRHSATTEARP</sequence>
<protein>
    <submittedName>
        <fullName evidence="1">Uncharacterized protein</fullName>
    </submittedName>
</protein>
<evidence type="ECO:0000313" key="1">
    <source>
        <dbReference type="EMBL" id="WTO86473.1"/>
    </source>
</evidence>